<dbReference type="Gene3D" id="1.20.5.1200">
    <property type="entry name" value="Alpha-tocopherol transfer"/>
    <property type="match status" value="1"/>
</dbReference>
<name>T1J3G5_STRMM</name>
<dbReference type="EnsemblMetazoa" id="SMAR008130-RA">
    <property type="protein sequence ID" value="SMAR008130-PA"/>
    <property type="gene ID" value="SMAR008130"/>
</dbReference>
<reference evidence="3" key="1">
    <citation type="submission" date="2011-05" db="EMBL/GenBank/DDBJ databases">
        <authorList>
            <person name="Richards S.R."/>
            <person name="Qu J."/>
            <person name="Jiang H."/>
            <person name="Jhangiani S.N."/>
            <person name="Agravi P."/>
            <person name="Goodspeed R."/>
            <person name="Gross S."/>
            <person name="Mandapat C."/>
            <person name="Jackson L."/>
            <person name="Mathew T."/>
            <person name="Pu L."/>
            <person name="Thornton R."/>
            <person name="Saada N."/>
            <person name="Wilczek-Boney K.B."/>
            <person name="Lee S."/>
            <person name="Kovar C."/>
            <person name="Wu Y."/>
            <person name="Scherer S.E."/>
            <person name="Worley K.C."/>
            <person name="Muzny D.M."/>
            <person name="Gibbs R."/>
        </authorList>
    </citation>
    <scope>NUCLEOTIDE SEQUENCE</scope>
    <source>
        <strain evidence="3">Brora</strain>
    </source>
</reference>
<dbReference type="AlphaFoldDB" id="T1J3G5"/>
<organism evidence="2 3">
    <name type="scientific">Strigamia maritima</name>
    <name type="common">European centipede</name>
    <name type="synonym">Geophilus maritimus</name>
    <dbReference type="NCBI Taxonomy" id="126957"/>
    <lineage>
        <taxon>Eukaryota</taxon>
        <taxon>Metazoa</taxon>
        <taxon>Ecdysozoa</taxon>
        <taxon>Arthropoda</taxon>
        <taxon>Myriapoda</taxon>
        <taxon>Chilopoda</taxon>
        <taxon>Pleurostigmophora</taxon>
        <taxon>Geophilomorpha</taxon>
        <taxon>Linotaeniidae</taxon>
        <taxon>Strigamia</taxon>
    </lineage>
</organism>
<evidence type="ECO:0000313" key="3">
    <source>
        <dbReference type="Proteomes" id="UP000014500"/>
    </source>
</evidence>
<dbReference type="SUPFAM" id="SSF52087">
    <property type="entry name" value="CRAL/TRIO domain"/>
    <property type="match status" value="1"/>
</dbReference>
<dbReference type="eggNOG" id="KOG1471">
    <property type="taxonomic scope" value="Eukaryota"/>
</dbReference>
<dbReference type="OMA" id="FGPANIN"/>
<protein>
    <recommendedName>
        <fullName evidence="1">CRAL-TRIO domain-containing protein</fullName>
    </recommendedName>
</protein>
<dbReference type="InterPro" id="IPR036865">
    <property type="entry name" value="CRAL-TRIO_dom_sf"/>
</dbReference>
<accession>T1J3G5</accession>
<evidence type="ECO:0000313" key="2">
    <source>
        <dbReference type="EnsemblMetazoa" id="SMAR008130-PA"/>
    </source>
</evidence>
<proteinExistence type="predicted"/>
<dbReference type="STRING" id="126957.T1J3G5"/>
<dbReference type="PANTHER" id="PTHR10174:SF130">
    <property type="entry name" value="ALPHA-TOCOPHEROL TRANSFER PROTEIN-LIKE"/>
    <property type="match status" value="1"/>
</dbReference>
<dbReference type="SUPFAM" id="SSF46938">
    <property type="entry name" value="CRAL/TRIO N-terminal domain"/>
    <property type="match status" value="1"/>
</dbReference>
<keyword evidence="3" id="KW-1185">Reference proteome</keyword>
<dbReference type="HOGENOM" id="CLU_046597_1_3_1"/>
<dbReference type="Pfam" id="PF00650">
    <property type="entry name" value="CRAL_TRIO"/>
    <property type="match status" value="1"/>
</dbReference>
<dbReference type="GO" id="GO:0016020">
    <property type="term" value="C:membrane"/>
    <property type="evidence" value="ECO:0007669"/>
    <property type="project" value="TreeGrafter"/>
</dbReference>
<dbReference type="InterPro" id="IPR036273">
    <property type="entry name" value="CRAL/TRIO_N_dom_sf"/>
</dbReference>
<dbReference type="PhylomeDB" id="T1J3G5"/>
<dbReference type="EMBL" id="JH431826">
    <property type="status" value="NOT_ANNOTATED_CDS"/>
    <property type="molecule type" value="Genomic_DNA"/>
</dbReference>
<dbReference type="Proteomes" id="UP000014500">
    <property type="component" value="Unassembled WGS sequence"/>
</dbReference>
<dbReference type="SMART" id="SM00516">
    <property type="entry name" value="SEC14"/>
    <property type="match status" value="1"/>
</dbReference>
<dbReference type="PANTHER" id="PTHR10174">
    <property type="entry name" value="ALPHA-TOCOPHEROL TRANSFER PROTEIN-RELATED"/>
    <property type="match status" value="1"/>
</dbReference>
<dbReference type="Gene3D" id="1.10.8.20">
    <property type="entry name" value="N-terminal domain of phosphatidylinositol transfer protein sec14p"/>
    <property type="match status" value="1"/>
</dbReference>
<feature type="domain" description="CRAL-TRIO" evidence="1">
    <location>
        <begin position="78"/>
        <end position="241"/>
    </location>
</feature>
<dbReference type="Gene3D" id="3.40.525.10">
    <property type="entry name" value="CRAL-TRIO lipid binding domain"/>
    <property type="match status" value="1"/>
</dbReference>
<dbReference type="PROSITE" id="PS50191">
    <property type="entry name" value="CRAL_TRIO"/>
    <property type="match status" value="1"/>
</dbReference>
<dbReference type="PRINTS" id="PR00180">
    <property type="entry name" value="CRETINALDHBP"/>
</dbReference>
<evidence type="ECO:0000259" key="1">
    <source>
        <dbReference type="PROSITE" id="PS50191"/>
    </source>
</evidence>
<dbReference type="InterPro" id="IPR001251">
    <property type="entry name" value="CRAL-TRIO_dom"/>
</dbReference>
<dbReference type="GO" id="GO:1902936">
    <property type="term" value="F:phosphatidylinositol bisphosphate binding"/>
    <property type="evidence" value="ECO:0007669"/>
    <property type="project" value="TreeGrafter"/>
</dbReference>
<sequence>MAENNDTKQQQQQILEEFREMVLAEKNLTPRVEDAFLLKFLRIWNFDKNKSLVLKQNYYKLRCDYSHLYKNFSLSSPQMQALRQNNMATILPQPDQHGRLISVVRLGNWDTTLSNFDDLFVSLHMTLEVIIEDNLQAQLNGIVSIIDFEGISFQHVKQFGPANINRTITLIERSMPIWFHQFHFVNDNAMFKIIYTLLLPFLTKSMRERIFLHGRNLESLYKHVNRDNLPQELGGLQPPLDNSALVEKLYEYEEYLQKLNSFGYKQGI</sequence>
<reference evidence="2" key="2">
    <citation type="submission" date="2015-02" db="UniProtKB">
        <authorList>
            <consortium name="EnsemblMetazoa"/>
        </authorList>
    </citation>
    <scope>IDENTIFICATION</scope>
</reference>
<dbReference type="CDD" id="cd00170">
    <property type="entry name" value="SEC14"/>
    <property type="match status" value="1"/>
</dbReference>